<dbReference type="EMBL" id="CAJNOQ010029591">
    <property type="protein sequence ID" value="CAF1569563.1"/>
    <property type="molecule type" value="Genomic_DNA"/>
</dbReference>
<dbReference type="EMBL" id="CAJOBC010095418">
    <property type="protein sequence ID" value="CAF4432592.1"/>
    <property type="molecule type" value="Genomic_DNA"/>
</dbReference>
<dbReference type="AlphaFoldDB" id="A0A815YES7"/>
<dbReference type="Gene3D" id="3.60.21.10">
    <property type="match status" value="1"/>
</dbReference>
<gene>
    <name evidence="3" type="ORF">GPM918_LOCUS40306</name>
    <name evidence="2" type="ORF">OVA965_LOCUS17414</name>
    <name evidence="5" type="ORF">SRO942_LOCUS41241</name>
    <name evidence="4" type="ORF">TMI583_LOCUS17424</name>
</gene>
<evidence type="ECO:0000313" key="4">
    <source>
        <dbReference type="EMBL" id="CAF3826486.1"/>
    </source>
</evidence>
<dbReference type="EMBL" id="CAJNOK010008343">
    <property type="protein sequence ID" value="CAF1060991.1"/>
    <property type="molecule type" value="Genomic_DNA"/>
</dbReference>
<comment type="caution">
    <text evidence="3">The sequence shown here is derived from an EMBL/GenBank/DDBJ whole genome shotgun (WGS) entry which is preliminary data.</text>
</comment>
<protein>
    <recommendedName>
        <fullName evidence="7">Protein-serine/threonine phosphatase</fullName>
    </recommendedName>
</protein>
<dbReference type="OrthoDB" id="5593063at2759"/>
<proteinExistence type="predicted"/>
<feature type="compositionally biased region" description="Polar residues" evidence="1">
    <location>
        <begin position="11"/>
        <end position="20"/>
    </location>
</feature>
<dbReference type="SUPFAM" id="SSF56300">
    <property type="entry name" value="Metallo-dependent phosphatases"/>
    <property type="match status" value="1"/>
</dbReference>
<name>A0A815YES7_9BILA</name>
<evidence type="ECO:0008006" key="7">
    <source>
        <dbReference type="Google" id="ProtNLM"/>
    </source>
</evidence>
<dbReference type="Proteomes" id="UP000681722">
    <property type="component" value="Unassembled WGS sequence"/>
</dbReference>
<dbReference type="Proteomes" id="UP000663829">
    <property type="component" value="Unassembled WGS sequence"/>
</dbReference>
<evidence type="ECO:0000313" key="6">
    <source>
        <dbReference type="Proteomes" id="UP000663829"/>
    </source>
</evidence>
<accession>A0A815YES7</accession>
<reference evidence="3" key="1">
    <citation type="submission" date="2021-02" db="EMBL/GenBank/DDBJ databases">
        <authorList>
            <person name="Nowell W R."/>
        </authorList>
    </citation>
    <scope>NUCLEOTIDE SEQUENCE</scope>
</reference>
<dbReference type="InterPro" id="IPR029052">
    <property type="entry name" value="Metallo-depent_PP-like"/>
</dbReference>
<evidence type="ECO:0000313" key="3">
    <source>
        <dbReference type="EMBL" id="CAF1569563.1"/>
    </source>
</evidence>
<keyword evidence="6" id="KW-1185">Reference proteome</keyword>
<dbReference type="Proteomes" id="UP000677228">
    <property type="component" value="Unassembled WGS sequence"/>
</dbReference>
<evidence type="ECO:0000313" key="2">
    <source>
        <dbReference type="EMBL" id="CAF1060991.1"/>
    </source>
</evidence>
<organism evidence="3 6">
    <name type="scientific">Didymodactylos carnosus</name>
    <dbReference type="NCBI Taxonomy" id="1234261"/>
    <lineage>
        <taxon>Eukaryota</taxon>
        <taxon>Metazoa</taxon>
        <taxon>Spiralia</taxon>
        <taxon>Gnathifera</taxon>
        <taxon>Rotifera</taxon>
        <taxon>Eurotatoria</taxon>
        <taxon>Bdelloidea</taxon>
        <taxon>Philodinida</taxon>
        <taxon>Philodinidae</taxon>
        <taxon>Didymodactylos</taxon>
    </lineage>
</organism>
<feature type="region of interest" description="Disordered" evidence="1">
    <location>
        <begin position="1"/>
        <end position="46"/>
    </location>
</feature>
<dbReference type="EMBL" id="CAJOBA010008357">
    <property type="protein sequence ID" value="CAF3826486.1"/>
    <property type="molecule type" value="Genomic_DNA"/>
</dbReference>
<dbReference type="GO" id="GO:0033192">
    <property type="term" value="F:calmodulin-dependent protein phosphatase activity"/>
    <property type="evidence" value="ECO:0007669"/>
    <property type="project" value="InterPro"/>
</dbReference>
<sequence length="120" mass="13265">MSHDKSKNKDSSTPIYSTTERNVKSCPASPTRPLDIDDLFSSPDNNKPNLEILKQHLLLEGRLTENAALHIIEAGANILREEPTMINIDAPITICGDIHGQFYDLAKGHEIVDSKQKTTA</sequence>
<dbReference type="GO" id="GO:0097720">
    <property type="term" value="P:calcineurin-mediated signaling"/>
    <property type="evidence" value="ECO:0007669"/>
    <property type="project" value="InterPro"/>
</dbReference>
<evidence type="ECO:0000256" key="1">
    <source>
        <dbReference type="SAM" id="MobiDB-lite"/>
    </source>
</evidence>
<evidence type="ECO:0000313" key="5">
    <source>
        <dbReference type="EMBL" id="CAF4432592.1"/>
    </source>
</evidence>
<dbReference type="PANTHER" id="PTHR45673">
    <property type="entry name" value="SERINE/THREONINE-PROTEIN PHOSPHATASE 2B CATALYTIC SUBUNIT 1-RELATED"/>
    <property type="match status" value="1"/>
</dbReference>
<dbReference type="InterPro" id="IPR043360">
    <property type="entry name" value="PP2B"/>
</dbReference>
<dbReference type="Proteomes" id="UP000682733">
    <property type="component" value="Unassembled WGS sequence"/>
</dbReference>
<feature type="compositionally biased region" description="Basic and acidic residues" evidence="1">
    <location>
        <begin position="1"/>
        <end position="10"/>
    </location>
</feature>